<gene>
    <name evidence="3" type="ORF">JK358_18930</name>
</gene>
<keyword evidence="2" id="KW-0732">Signal</keyword>
<dbReference type="Pfam" id="PF08310">
    <property type="entry name" value="LGFP"/>
    <property type="match status" value="2"/>
</dbReference>
<dbReference type="EMBL" id="JAERRJ010000007">
    <property type="protein sequence ID" value="MBL1076477.1"/>
    <property type="molecule type" value="Genomic_DNA"/>
</dbReference>
<feature type="signal peptide" evidence="2">
    <location>
        <begin position="1"/>
        <end position="33"/>
    </location>
</feature>
<dbReference type="RefSeq" id="WP_201949063.1">
    <property type="nucleotide sequence ID" value="NZ_JAERRJ010000007.1"/>
</dbReference>
<dbReference type="InterPro" id="IPR013207">
    <property type="entry name" value="LGFP"/>
</dbReference>
<comment type="caution">
    <text evidence="3">The sequence shown here is derived from an EMBL/GenBank/DDBJ whole genome shotgun (WGS) entry which is preliminary data.</text>
</comment>
<sequence>MSRWKNTVFGVGAAFGLFAAAGLGLLATPVATAQPADAGPAIDAHYDDKGGANSPLGHKIGAVYAFGPDGAAQNYQGGTMIYSPETGAKVMYGAILDKYLALGGADAGLGYPVNDESDAPVAGTARYSEFSAPEGATIEWSPQHGAWLARGPIRTAWSHLHATDGVMGAPLSDTTVENGVYTQRFAGQNGIPVDIRWSAADGFATTPPDIATQLTGLDVSAPGAAPGGPAPESATAATDSGTSSAAKWWALPLGLVIAAAAGGLAALVTKAARGSHHSNPGVPGQNTASDSATARGKAAATSSAMTAGSAVTGGTAMSTATAGMRRAGAHLASAAERTRGMPRAGGV</sequence>
<feature type="compositionally biased region" description="Low complexity" evidence="1">
    <location>
        <begin position="298"/>
        <end position="312"/>
    </location>
</feature>
<evidence type="ECO:0008006" key="5">
    <source>
        <dbReference type="Google" id="ProtNLM"/>
    </source>
</evidence>
<feature type="region of interest" description="Disordered" evidence="1">
    <location>
        <begin position="218"/>
        <end position="239"/>
    </location>
</feature>
<protein>
    <recommendedName>
        <fullName evidence="5">LGFP repeat-containing protein</fullName>
    </recommendedName>
</protein>
<name>A0ABS1M756_9NOCA</name>
<evidence type="ECO:0000313" key="3">
    <source>
        <dbReference type="EMBL" id="MBL1076477.1"/>
    </source>
</evidence>
<feature type="chain" id="PRO_5047370301" description="LGFP repeat-containing protein" evidence="2">
    <location>
        <begin position="34"/>
        <end position="347"/>
    </location>
</feature>
<organism evidence="3 4">
    <name type="scientific">Nocardia acididurans</name>
    <dbReference type="NCBI Taxonomy" id="2802282"/>
    <lineage>
        <taxon>Bacteria</taxon>
        <taxon>Bacillati</taxon>
        <taxon>Actinomycetota</taxon>
        <taxon>Actinomycetes</taxon>
        <taxon>Mycobacteriales</taxon>
        <taxon>Nocardiaceae</taxon>
        <taxon>Nocardia</taxon>
    </lineage>
</organism>
<evidence type="ECO:0000256" key="1">
    <source>
        <dbReference type="SAM" id="MobiDB-lite"/>
    </source>
</evidence>
<evidence type="ECO:0000256" key="2">
    <source>
        <dbReference type="SAM" id="SignalP"/>
    </source>
</evidence>
<evidence type="ECO:0000313" key="4">
    <source>
        <dbReference type="Proteomes" id="UP000602198"/>
    </source>
</evidence>
<proteinExistence type="predicted"/>
<dbReference type="Proteomes" id="UP000602198">
    <property type="component" value="Unassembled WGS sequence"/>
</dbReference>
<accession>A0ABS1M756</accession>
<reference evidence="3 4" key="1">
    <citation type="submission" date="2021-01" db="EMBL/GenBank/DDBJ databases">
        <title>WGS of actinomycetes isolated from Thailand.</title>
        <authorList>
            <person name="Thawai C."/>
        </authorList>
    </citation>
    <scope>NUCLEOTIDE SEQUENCE [LARGE SCALE GENOMIC DNA]</scope>
    <source>
        <strain evidence="3 4">LPG 2</strain>
    </source>
</reference>
<feature type="compositionally biased region" description="Low complexity" evidence="1">
    <location>
        <begin position="230"/>
        <end position="239"/>
    </location>
</feature>
<feature type="region of interest" description="Disordered" evidence="1">
    <location>
        <begin position="274"/>
        <end position="312"/>
    </location>
</feature>
<keyword evidence="4" id="KW-1185">Reference proteome</keyword>